<reference evidence="2 3" key="2">
    <citation type="submission" date="2025-05" db="UniProtKB">
        <authorList>
            <consortium name="RefSeq"/>
        </authorList>
    </citation>
    <scope>IDENTIFICATION</scope>
    <source>
        <tissue evidence="2 3">Leaf</tissue>
    </source>
</reference>
<gene>
    <name evidence="2 3 4 5" type="primary">LOC110788130</name>
</gene>
<evidence type="ECO:0000313" key="1">
    <source>
        <dbReference type="Proteomes" id="UP000813463"/>
    </source>
</evidence>
<proteinExistence type="predicted"/>
<reference evidence="1" key="1">
    <citation type="journal article" date="2021" name="Nat. Commun.">
        <title>Genomic analyses provide insights into spinach domestication and the genetic basis of agronomic traits.</title>
        <authorList>
            <person name="Cai X."/>
            <person name="Sun X."/>
            <person name="Xu C."/>
            <person name="Sun H."/>
            <person name="Wang X."/>
            <person name="Ge C."/>
            <person name="Zhang Z."/>
            <person name="Wang Q."/>
            <person name="Fei Z."/>
            <person name="Jiao C."/>
            <person name="Wang Q."/>
        </authorList>
    </citation>
    <scope>NUCLEOTIDE SEQUENCE [LARGE SCALE GENOMIC DNA]</scope>
    <source>
        <strain evidence="1">cv. Varoflay</strain>
    </source>
</reference>
<name>A0ABM3QKJ2_SPIOL</name>
<sequence>MKLFYTFTCGERLHLSIEKEEMNRKAKLPTSEIASAINEFRSRHLSELTELCEASGSSLGYGYSRVMTKPKSQPLDPSDDMITQLLTEHWQYEYASVSEEDNRKNCIG</sequence>
<evidence type="ECO:0000313" key="4">
    <source>
        <dbReference type="RefSeq" id="XP_056683878.1"/>
    </source>
</evidence>
<dbReference type="Proteomes" id="UP000813463">
    <property type="component" value="Chromosome 5"/>
</dbReference>
<keyword evidence="1" id="KW-1185">Reference proteome</keyword>
<dbReference type="RefSeq" id="XP_056683879.1">
    <property type="nucleotide sequence ID" value="XM_056827901.1"/>
</dbReference>
<dbReference type="RefSeq" id="XP_056683878.1">
    <property type="nucleotide sequence ID" value="XM_056827900.1"/>
</dbReference>
<protein>
    <submittedName>
        <fullName evidence="2 3">K(+) efflux antiporter 1, chloroplastic-like</fullName>
    </submittedName>
</protein>
<evidence type="ECO:0000313" key="2">
    <source>
        <dbReference type="RefSeq" id="XP_056683876.1"/>
    </source>
</evidence>
<evidence type="ECO:0000313" key="5">
    <source>
        <dbReference type="RefSeq" id="XP_056683879.1"/>
    </source>
</evidence>
<accession>A0ABM3QKJ2</accession>
<organism evidence="1 4">
    <name type="scientific">Spinacia oleracea</name>
    <name type="common">Spinach</name>
    <dbReference type="NCBI Taxonomy" id="3562"/>
    <lineage>
        <taxon>Eukaryota</taxon>
        <taxon>Viridiplantae</taxon>
        <taxon>Streptophyta</taxon>
        <taxon>Embryophyta</taxon>
        <taxon>Tracheophyta</taxon>
        <taxon>Spermatophyta</taxon>
        <taxon>Magnoliopsida</taxon>
        <taxon>eudicotyledons</taxon>
        <taxon>Gunneridae</taxon>
        <taxon>Pentapetalae</taxon>
        <taxon>Caryophyllales</taxon>
        <taxon>Chenopodiaceae</taxon>
        <taxon>Chenopodioideae</taxon>
        <taxon>Anserineae</taxon>
        <taxon>Spinacia</taxon>
    </lineage>
</organism>
<dbReference type="RefSeq" id="XP_056683877.1">
    <property type="nucleotide sequence ID" value="XM_056827899.1"/>
</dbReference>
<evidence type="ECO:0000313" key="3">
    <source>
        <dbReference type="RefSeq" id="XP_056683877.1"/>
    </source>
</evidence>
<dbReference type="RefSeq" id="XP_056683876.1">
    <property type="nucleotide sequence ID" value="XM_056827898.1"/>
</dbReference>
<dbReference type="GeneID" id="110788130"/>